<evidence type="ECO:0000313" key="7">
    <source>
        <dbReference type="EMBL" id="UXX85251.1"/>
    </source>
</evidence>
<feature type="domain" description="Cytochrome c" evidence="6">
    <location>
        <begin position="50"/>
        <end position="136"/>
    </location>
</feature>
<dbReference type="Gene3D" id="1.10.760.10">
    <property type="entry name" value="Cytochrome c-like domain"/>
    <property type="match status" value="1"/>
</dbReference>
<evidence type="ECO:0000256" key="4">
    <source>
        <dbReference type="PROSITE-ProRule" id="PRU00433"/>
    </source>
</evidence>
<evidence type="ECO:0000259" key="6">
    <source>
        <dbReference type="PROSITE" id="PS51007"/>
    </source>
</evidence>
<gene>
    <name evidence="7" type="ORF">N7U68_20615</name>
</gene>
<dbReference type="RefSeq" id="WP_263049221.1">
    <property type="nucleotide sequence ID" value="NZ_CP106739.1"/>
</dbReference>
<evidence type="ECO:0000256" key="3">
    <source>
        <dbReference type="ARBA" id="ARBA00023004"/>
    </source>
</evidence>
<geneLocation type="plasmid" evidence="7 8">
    <name>unnamed3</name>
</geneLocation>
<keyword evidence="7" id="KW-0614">Plasmid</keyword>
<evidence type="ECO:0000256" key="2">
    <source>
        <dbReference type="ARBA" id="ARBA00022723"/>
    </source>
</evidence>
<organism evidence="7 8">
    <name type="scientific">Roseovarius pelagicus</name>
    <dbReference type="NCBI Taxonomy" id="2980108"/>
    <lineage>
        <taxon>Bacteria</taxon>
        <taxon>Pseudomonadati</taxon>
        <taxon>Pseudomonadota</taxon>
        <taxon>Alphaproteobacteria</taxon>
        <taxon>Rhodobacterales</taxon>
        <taxon>Roseobacteraceae</taxon>
        <taxon>Roseovarius</taxon>
    </lineage>
</organism>
<dbReference type="InterPro" id="IPR009056">
    <property type="entry name" value="Cyt_c-like_dom"/>
</dbReference>
<dbReference type="EMBL" id="CP106739">
    <property type="protein sequence ID" value="UXX85251.1"/>
    <property type="molecule type" value="Genomic_DNA"/>
</dbReference>
<name>A0ABY6DGJ2_9RHOB</name>
<dbReference type="InterPro" id="IPR036909">
    <property type="entry name" value="Cyt_c-like_dom_sf"/>
</dbReference>
<keyword evidence="3 4" id="KW-0408">Iron</keyword>
<evidence type="ECO:0000256" key="1">
    <source>
        <dbReference type="ARBA" id="ARBA00022617"/>
    </source>
</evidence>
<accession>A0ABY6DGJ2</accession>
<dbReference type="PROSITE" id="PS51007">
    <property type="entry name" value="CYTC"/>
    <property type="match status" value="1"/>
</dbReference>
<protein>
    <submittedName>
        <fullName evidence="7">Cytochrome c</fullName>
    </submittedName>
</protein>
<dbReference type="SUPFAM" id="SSF46626">
    <property type="entry name" value="Cytochrome c"/>
    <property type="match status" value="1"/>
</dbReference>
<proteinExistence type="predicted"/>
<dbReference type="Pfam" id="PF00034">
    <property type="entry name" value="Cytochrom_C"/>
    <property type="match status" value="1"/>
</dbReference>
<feature type="chain" id="PRO_5046722273" evidence="5">
    <location>
        <begin position="22"/>
        <end position="167"/>
    </location>
</feature>
<keyword evidence="8" id="KW-1185">Reference proteome</keyword>
<sequence>MNALRLRIGAFTAVAIAGALASAGTPDKATSHATAASDTTLATGLTFPPMDAAKGRLLFVSKACVVCHSVNGVGGRNAQPLDARFMDRPMNPFDFAARMWRGAESMVMMQRYELGDVIHLSGQELADIIAFVHDPEEQAKLSNTDIPELTQLMMEHADAEMLGVPHD</sequence>
<keyword evidence="5" id="KW-0732">Signal</keyword>
<dbReference type="Proteomes" id="UP001064087">
    <property type="component" value="Plasmid unnamed3"/>
</dbReference>
<evidence type="ECO:0000256" key="5">
    <source>
        <dbReference type="SAM" id="SignalP"/>
    </source>
</evidence>
<reference evidence="7" key="1">
    <citation type="submission" date="2022-10" db="EMBL/GenBank/DDBJ databases">
        <title>Roseovarius pelagicus sp. nov., isolated from Arctic seawater.</title>
        <authorList>
            <person name="Hong Y.W."/>
            <person name="Hwang C.Y."/>
        </authorList>
    </citation>
    <scope>NUCLEOTIDE SEQUENCE</scope>
    <source>
        <strain evidence="7">HL-MP18</strain>
        <plasmid evidence="7">unnamed3</plasmid>
    </source>
</reference>
<feature type="signal peptide" evidence="5">
    <location>
        <begin position="1"/>
        <end position="21"/>
    </location>
</feature>
<keyword evidence="2 4" id="KW-0479">Metal-binding</keyword>
<evidence type="ECO:0000313" key="8">
    <source>
        <dbReference type="Proteomes" id="UP001064087"/>
    </source>
</evidence>
<keyword evidence="1 4" id="KW-0349">Heme</keyword>